<dbReference type="Proteomes" id="UP000255352">
    <property type="component" value="Unassembled WGS sequence"/>
</dbReference>
<protein>
    <submittedName>
        <fullName evidence="2">Serotype determinant, transmembrane protein</fullName>
    </submittedName>
</protein>
<feature type="transmembrane region" description="Helical" evidence="1">
    <location>
        <begin position="278"/>
        <end position="297"/>
    </location>
</feature>
<reference evidence="2 3" key="1">
    <citation type="submission" date="2018-06" db="EMBL/GenBank/DDBJ databases">
        <authorList>
            <consortium name="Pathogen Informatics"/>
            <person name="Doyle S."/>
        </authorList>
    </citation>
    <scope>NUCLEOTIDE SEQUENCE [LARGE SCALE GENOMIC DNA]</scope>
    <source>
        <strain evidence="2 3">NCTC13760</strain>
    </source>
</reference>
<sequence>MKMKKNILPLYYAFISFLFTLESIIYINDAGDQTSFAHMAQKYGFFEFAIYRYKTWSSRLLIESVTMFMSNHYLLFDVTVLISVAIFFYCFNGIFLREEKYRKLQFVSPVIFLLSFPSLFFTSAGLIATVTNYLFPMISFVIAWYCIIQEKHWYTILSLPFLVFACMQEQFTVYAFILFVFALISSYLECKRINKNYFIATCVSLLGLVSGLLCPGSANRLTTETKIWYPGFETISFPVKIIKGYLETNRVLFVTSELNIVYLLLVLIIVVSIMKKQYFATFVSGTVIYTVITQRLGMNSLLTAVQRTIDNQNKSEIPNYFSLKENLYPIVLYTLILCIVAVVVFMIFKEWKGGLTALVVLAAGYASRMTVSLSPTIYASGLRTYTPLIFSFVIVILLLSKEISGIVIEKDLDSDNIKNSMSI</sequence>
<feature type="transmembrane region" description="Helical" evidence="1">
    <location>
        <begin position="252"/>
        <end position="271"/>
    </location>
</feature>
<evidence type="ECO:0000313" key="3">
    <source>
        <dbReference type="Proteomes" id="UP000255352"/>
    </source>
</evidence>
<evidence type="ECO:0000313" key="2">
    <source>
        <dbReference type="EMBL" id="SUN68586.1"/>
    </source>
</evidence>
<feature type="transmembrane region" description="Helical" evidence="1">
    <location>
        <begin position="384"/>
        <end position="400"/>
    </location>
</feature>
<keyword evidence="1" id="KW-0472">Membrane</keyword>
<accession>A0A380KMW2</accession>
<feature type="transmembrane region" description="Helical" evidence="1">
    <location>
        <begin position="73"/>
        <end position="94"/>
    </location>
</feature>
<proteinExistence type="predicted"/>
<keyword evidence="1 2" id="KW-0812">Transmembrane</keyword>
<keyword evidence="1" id="KW-1133">Transmembrane helix</keyword>
<evidence type="ECO:0000256" key="1">
    <source>
        <dbReference type="SAM" id="Phobius"/>
    </source>
</evidence>
<dbReference type="EMBL" id="UHFP01000001">
    <property type="protein sequence ID" value="SUN68586.1"/>
    <property type="molecule type" value="Genomic_DNA"/>
</dbReference>
<name>A0A380KMW2_9STRE</name>
<feature type="transmembrane region" description="Helical" evidence="1">
    <location>
        <begin position="196"/>
        <end position="215"/>
    </location>
</feature>
<feature type="transmembrane region" description="Helical" evidence="1">
    <location>
        <begin position="327"/>
        <end position="348"/>
    </location>
</feature>
<feature type="transmembrane region" description="Helical" evidence="1">
    <location>
        <begin position="161"/>
        <end position="184"/>
    </location>
</feature>
<feature type="transmembrane region" description="Helical" evidence="1">
    <location>
        <begin position="7"/>
        <end position="27"/>
    </location>
</feature>
<gene>
    <name evidence="2" type="ORF">NCTC13760_01282</name>
</gene>
<feature type="transmembrane region" description="Helical" evidence="1">
    <location>
        <begin position="133"/>
        <end position="149"/>
    </location>
</feature>
<dbReference type="AlphaFoldDB" id="A0A380KMW2"/>
<feature type="transmembrane region" description="Helical" evidence="1">
    <location>
        <begin position="106"/>
        <end position="127"/>
    </location>
</feature>
<organism evidence="2 3">
    <name type="scientific">Streptococcus infantarius</name>
    <dbReference type="NCBI Taxonomy" id="102684"/>
    <lineage>
        <taxon>Bacteria</taxon>
        <taxon>Bacillati</taxon>
        <taxon>Bacillota</taxon>
        <taxon>Bacilli</taxon>
        <taxon>Lactobacillales</taxon>
        <taxon>Streptococcaceae</taxon>
        <taxon>Streptococcus</taxon>
    </lineage>
</organism>